<dbReference type="Gene3D" id="2.130.10.10">
    <property type="entry name" value="YVTN repeat-like/Quinoprotein amine dehydrogenase"/>
    <property type="match status" value="1"/>
</dbReference>
<dbReference type="SUPFAM" id="SSF50969">
    <property type="entry name" value="YVTN repeat-like/Quinoprotein amine dehydrogenase"/>
    <property type="match status" value="1"/>
</dbReference>
<name>A0A1C6SAC3_9ACTN</name>
<proteinExistence type="predicted"/>
<dbReference type="InterPro" id="IPR015943">
    <property type="entry name" value="WD40/YVTN_repeat-like_dom_sf"/>
</dbReference>
<dbReference type="AlphaFoldDB" id="A0A1C6SAC3"/>
<organism evidence="1 2">
    <name type="scientific">Micromonospora rhizosphaerae</name>
    <dbReference type="NCBI Taxonomy" id="568872"/>
    <lineage>
        <taxon>Bacteria</taxon>
        <taxon>Bacillati</taxon>
        <taxon>Actinomycetota</taxon>
        <taxon>Actinomycetes</taxon>
        <taxon>Micromonosporales</taxon>
        <taxon>Micromonosporaceae</taxon>
        <taxon>Micromonospora</taxon>
    </lineage>
</organism>
<dbReference type="Proteomes" id="UP000199413">
    <property type="component" value="Unassembled WGS sequence"/>
</dbReference>
<keyword evidence="2" id="KW-1185">Reference proteome</keyword>
<dbReference type="InterPro" id="IPR011044">
    <property type="entry name" value="Quino_amine_DH_bsu"/>
</dbReference>
<gene>
    <name evidence="1" type="ORF">GA0070624_3306</name>
</gene>
<sequence>MSVDLGMARWHTDPGVGPRLVSRVPTGEVDAVAALWHDGQVLVATANRAHDECRAGETHDCAPAVRGWDARSGNLLRTILRAVGDDPAVALALLDGRPQALLADWTEPIRRWDLDTGESAEVVQPGEPVVDLVVDEVDGRATLLLRGFRGTVEWWDVAAAEPGRESSAELLGYPHSLAHLDSDLVTVTGESDGRVVVRDVRTGEVRCAVTVAGPL</sequence>
<evidence type="ECO:0000313" key="1">
    <source>
        <dbReference type="EMBL" id="SCL26447.1"/>
    </source>
</evidence>
<protein>
    <submittedName>
        <fullName evidence="1">Uncharacterized protein</fullName>
    </submittedName>
</protein>
<dbReference type="EMBL" id="FMHV01000002">
    <property type="protein sequence ID" value="SCL26447.1"/>
    <property type="molecule type" value="Genomic_DNA"/>
</dbReference>
<evidence type="ECO:0000313" key="2">
    <source>
        <dbReference type="Proteomes" id="UP000199413"/>
    </source>
</evidence>
<reference evidence="2" key="1">
    <citation type="submission" date="2016-06" db="EMBL/GenBank/DDBJ databases">
        <authorList>
            <person name="Varghese N."/>
            <person name="Submissions Spin"/>
        </authorList>
    </citation>
    <scope>NUCLEOTIDE SEQUENCE [LARGE SCALE GENOMIC DNA]</scope>
    <source>
        <strain evidence="2">DSM 45431</strain>
    </source>
</reference>
<accession>A0A1C6SAC3</accession>